<sequence length="118" mass="13237">MYFDFGSSNSENAHNFKGAFTSVITGFMGETARVSNLLVADGGRGELTFTMKVDPYLRNYFTVKFSGEESSYIHADGEKQSYKFKPDQNPDNMLAPDLTVSEKQALINGYLQDQVKRN</sequence>
<dbReference type="OrthoDB" id="9856047at2"/>
<gene>
    <name evidence="1" type="ORF">DFP97_104322</name>
</gene>
<protein>
    <submittedName>
        <fullName evidence="1">Uncharacterized protein</fullName>
    </submittedName>
</protein>
<reference evidence="1 2" key="1">
    <citation type="submission" date="2018-07" db="EMBL/GenBank/DDBJ databases">
        <title>Genomic Encyclopedia of Type Strains, Phase III (KMG-III): the genomes of soil and plant-associated and newly described type strains.</title>
        <authorList>
            <person name="Whitman W."/>
        </authorList>
    </citation>
    <scope>NUCLEOTIDE SEQUENCE [LARGE SCALE GENOMIC DNA]</scope>
    <source>
        <strain evidence="1 2">CECT 7506</strain>
    </source>
</reference>
<organism evidence="1 2">
    <name type="scientific">Paenibacillus prosopidis</name>
    <dbReference type="NCBI Taxonomy" id="630520"/>
    <lineage>
        <taxon>Bacteria</taxon>
        <taxon>Bacillati</taxon>
        <taxon>Bacillota</taxon>
        <taxon>Bacilli</taxon>
        <taxon>Bacillales</taxon>
        <taxon>Paenibacillaceae</taxon>
        <taxon>Paenibacillus</taxon>
    </lineage>
</organism>
<dbReference type="EMBL" id="QPJD01000004">
    <property type="protein sequence ID" value="RCW49664.1"/>
    <property type="molecule type" value="Genomic_DNA"/>
</dbReference>
<dbReference type="AlphaFoldDB" id="A0A368W5W6"/>
<proteinExistence type="predicted"/>
<evidence type="ECO:0000313" key="1">
    <source>
        <dbReference type="EMBL" id="RCW49664.1"/>
    </source>
</evidence>
<name>A0A368W5W6_9BACL</name>
<dbReference type="RefSeq" id="WP_114379557.1">
    <property type="nucleotide sequence ID" value="NZ_QPJD01000004.1"/>
</dbReference>
<comment type="caution">
    <text evidence="1">The sequence shown here is derived from an EMBL/GenBank/DDBJ whole genome shotgun (WGS) entry which is preliminary data.</text>
</comment>
<keyword evidence="2" id="KW-1185">Reference proteome</keyword>
<evidence type="ECO:0000313" key="2">
    <source>
        <dbReference type="Proteomes" id="UP000252415"/>
    </source>
</evidence>
<dbReference type="Proteomes" id="UP000252415">
    <property type="component" value="Unassembled WGS sequence"/>
</dbReference>
<accession>A0A368W5W6</accession>